<dbReference type="OrthoDB" id="5334845at2759"/>
<feature type="domain" description="Ketosynthase family 3 (KS3)" evidence="11">
    <location>
        <begin position="636"/>
        <end position="1066"/>
    </location>
</feature>
<gene>
    <name evidence="12" type="ORF">G7Z17_g4009</name>
</gene>
<dbReference type="Pfam" id="PF16197">
    <property type="entry name" value="KAsynt_C_assoc"/>
    <property type="match status" value="1"/>
</dbReference>
<dbReference type="Gene3D" id="3.40.50.720">
    <property type="entry name" value="NAD(P)-binding Rossmann-like Domain"/>
    <property type="match status" value="1"/>
</dbReference>
<dbReference type="Gene3D" id="3.30.70.3290">
    <property type="match status" value="1"/>
</dbReference>
<dbReference type="InterPro" id="IPR016039">
    <property type="entry name" value="Thiolase-like"/>
</dbReference>
<dbReference type="PANTHER" id="PTHR43775:SF51">
    <property type="entry name" value="INACTIVE PHENOLPHTHIOCEROL SYNTHESIS POLYKETIDE SYNTHASE TYPE I PKS1-RELATED"/>
    <property type="match status" value="1"/>
</dbReference>
<dbReference type="SUPFAM" id="SSF47336">
    <property type="entry name" value="ACP-like"/>
    <property type="match status" value="1"/>
</dbReference>
<dbReference type="InterPro" id="IPR032821">
    <property type="entry name" value="PKS_assoc"/>
</dbReference>
<dbReference type="Gene3D" id="1.10.1200.10">
    <property type="entry name" value="ACP-like"/>
    <property type="match status" value="1"/>
</dbReference>
<dbReference type="FunFam" id="3.40.47.10:FF:000019">
    <property type="entry name" value="Polyketide synthase type I"/>
    <property type="match status" value="1"/>
</dbReference>
<dbReference type="SUPFAM" id="SSF55048">
    <property type="entry name" value="Probable ACP-binding domain of malonyl-CoA ACP transacylase"/>
    <property type="match status" value="1"/>
</dbReference>
<keyword evidence="3" id="KW-0597">Phosphoprotein</keyword>
<dbReference type="PROSITE" id="PS50075">
    <property type="entry name" value="CARRIER"/>
    <property type="match status" value="1"/>
</dbReference>
<dbReference type="Proteomes" id="UP000722485">
    <property type="component" value="Unassembled WGS sequence"/>
</dbReference>
<evidence type="ECO:0000256" key="1">
    <source>
        <dbReference type="ARBA" id="ARBA00004685"/>
    </source>
</evidence>
<dbReference type="SUPFAM" id="SSF53901">
    <property type="entry name" value="Thiolase-like"/>
    <property type="match status" value="1"/>
</dbReference>
<dbReference type="SMART" id="SM00823">
    <property type="entry name" value="PKS_PP"/>
    <property type="match status" value="1"/>
</dbReference>
<dbReference type="InterPro" id="IPR014031">
    <property type="entry name" value="Ketoacyl_synth_C"/>
</dbReference>
<dbReference type="InterPro" id="IPR020806">
    <property type="entry name" value="PKS_PP-bd"/>
</dbReference>
<dbReference type="InterPro" id="IPR014043">
    <property type="entry name" value="Acyl_transferase_dom"/>
</dbReference>
<protein>
    <recommendedName>
        <fullName evidence="14">Polyketide synthase</fullName>
    </recommendedName>
</protein>
<dbReference type="EMBL" id="JAANBB010000054">
    <property type="protein sequence ID" value="KAF7552870.1"/>
    <property type="molecule type" value="Genomic_DNA"/>
</dbReference>
<dbReference type="PROSITE" id="PS00012">
    <property type="entry name" value="PHOSPHOPANTETHEINE"/>
    <property type="match status" value="1"/>
</dbReference>
<dbReference type="Pfam" id="PF02801">
    <property type="entry name" value="Ketoacyl-synt_C"/>
    <property type="match status" value="1"/>
</dbReference>
<feature type="domain" description="Carrier" evidence="10">
    <location>
        <begin position="545"/>
        <end position="620"/>
    </location>
</feature>
<dbReference type="FunFam" id="3.40.50.980:FF:000001">
    <property type="entry name" value="Non-ribosomal peptide synthetase"/>
    <property type="match status" value="1"/>
</dbReference>
<keyword evidence="13" id="KW-1185">Reference proteome</keyword>
<dbReference type="SMART" id="SM00825">
    <property type="entry name" value="PKS_KS"/>
    <property type="match status" value="1"/>
</dbReference>
<dbReference type="InterPro" id="IPR050091">
    <property type="entry name" value="PKS_NRPS_Biosynth_Enz"/>
</dbReference>
<proteinExistence type="inferred from homology"/>
<evidence type="ECO:0000256" key="3">
    <source>
        <dbReference type="ARBA" id="ARBA00022553"/>
    </source>
</evidence>
<dbReference type="Pfam" id="PF00501">
    <property type="entry name" value="AMP-binding"/>
    <property type="match status" value="1"/>
</dbReference>
<keyword evidence="7" id="KW-0560">Oxidoreductase</keyword>
<evidence type="ECO:0008006" key="14">
    <source>
        <dbReference type="Google" id="ProtNLM"/>
    </source>
</evidence>
<evidence type="ECO:0000256" key="2">
    <source>
        <dbReference type="ARBA" id="ARBA00022450"/>
    </source>
</evidence>
<dbReference type="InterPro" id="IPR006162">
    <property type="entry name" value="Ppantetheine_attach_site"/>
</dbReference>
<dbReference type="InterPro" id="IPR001227">
    <property type="entry name" value="Ac_transferase_dom_sf"/>
</dbReference>
<evidence type="ECO:0000256" key="8">
    <source>
        <dbReference type="ARBA" id="ARBA00023268"/>
    </source>
</evidence>
<comment type="pathway">
    <text evidence="1">Mycotoxin biosynthesis.</text>
</comment>
<dbReference type="GO" id="GO:0031177">
    <property type="term" value="F:phosphopantetheine binding"/>
    <property type="evidence" value="ECO:0007669"/>
    <property type="project" value="InterPro"/>
</dbReference>
<accession>A0A9P5H9N2</accession>
<dbReference type="Pfam" id="PF08659">
    <property type="entry name" value="KR"/>
    <property type="match status" value="1"/>
</dbReference>
<organism evidence="12 13">
    <name type="scientific">Cylindrodendrum hubeiense</name>
    <dbReference type="NCBI Taxonomy" id="595255"/>
    <lineage>
        <taxon>Eukaryota</taxon>
        <taxon>Fungi</taxon>
        <taxon>Dikarya</taxon>
        <taxon>Ascomycota</taxon>
        <taxon>Pezizomycotina</taxon>
        <taxon>Sordariomycetes</taxon>
        <taxon>Hypocreomycetidae</taxon>
        <taxon>Hypocreales</taxon>
        <taxon>Nectriaceae</taxon>
        <taxon>Cylindrodendrum</taxon>
    </lineage>
</organism>
<dbReference type="InterPro" id="IPR010071">
    <property type="entry name" value="AA_adenyl_dom"/>
</dbReference>
<evidence type="ECO:0000259" key="10">
    <source>
        <dbReference type="PROSITE" id="PS50075"/>
    </source>
</evidence>
<dbReference type="InterPro" id="IPR014030">
    <property type="entry name" value="Ketoacyl_synth_N"/>
</dbReference>
<evidence type="ECO:0000256" key="5">
    <source>
        <dbReference type="ARBA" id="ARBA00022603"/>
    </source>
</evidence>
<dbReference type="CDD" id="cd00833">
    <property type="entry name" value="PKS"/>
    <property type="match status" value="1"/>
</dbReference>
<dbReference type="Gene3D" id="3.40.47.10">
    <property type="match status" value="1"/>
</dbReference>
<dbReference type="Pfam" id="PF00698">
    <property type="entry name" value="Acyl_transf_1"/>
    <property type="match status" value="1"/>
</dbReference>
<dbReference type="PANTHER" id="PTHR43775">
    <property type="entry name" value="FATTY ACID SYNTHASE"/>
    <property type="match status" value="1"/>
</dbReference>
<dbReference type="InterPro" id="IPR036291">
    <property type="entry name" value="NAD(P)-bd_dom_sf"/>
</dbReference>
<dbReference type="GO" id="GO:0016491">
    <property type="term" value="F:oxidoreductase activity"/>
    <property type="evidence" value="ECO:0007669"/>
    <property type="project" value="UniProtKB-KW"/>
</dbReference>
<dbReference type="InterPro" id="IPR016035">
    <property type="entry name" value="Acyl_Trfase/lysoPLipase"/>
</dbReference>
<comment type="caution">
    <text evidence="12">The sequence shown here is derived from an EMBL/GenBank/DDBJ whole genome shotgun (WGS) entry which is preliminary data.</text>
</comment>
<evidence type="ECO:0000256" key="6">
    <source>
        <dbReference type="ARBA" id="ARBA00022679"/>
    </source>
</evidence>
<dbReference type="SUPFAM" id="SSF52151">
    <property type="entry name" value="FabD/lysophospholipase-like"/>
    <property type="match status" value="1"/>
</dbReference>
<dbReference type="SUPFAM" id="SSF51735">
    <property type="entry name" value="NAD(P)-binding Rossmann-fold domains"/>
    <property type="match status" value="2"/>
</dbReference>
<keyword evidence="8" id="KW-0511">Multifunctional enzyme</keyword>
<dbReference type="InterPro" id="IPR009081">
    <property type="entry name" value="PP-bd_ACP"/>
</dbReference>
<dbReference type="Pfam" id="PF13193">
    <property type="entry name" value="AMP-binding_C"/>
    <property type="match status" value="1"/>
</dbReference>
<dbReference type="Pfam" id="PF00109">
    <property type="entry name" value="ketoacyl-synt"/>
    <property type="match status" value="1"/>
</dbReference>
<keyword evidence="2" id="KW-0596">Phosphopantetheine</keyword>
<dbReference type="InterPro" id="IPR025110">
    <property type="entry name" value="AMP-bd_C"/>
</dbReference>
<dbReference type="InterPro" id="IPR036736">
    <property type="entry name" value="ACP-like_sf"/>
</dbReference>
<dbReference type="PROSITE" id="PS00455">
    <property type="entry name" value="AMP_BINDING"/>
    <property type="match status" value="1"/>
</dbReference>
<dbReference type="Gene3D" id="3.40.50.980">
    <property type="match status" value="2"/>
</dbReference>
<evidence type="ECO:0000259" key="11">
    <source>
        <dbReference type="PROSITE" id="PS52004"/>
    </source>
</evidence>
<comment type="similarity">
    <text evidence="9">Belongs to the NRP synthetase family.</text>
</comment>
<evidence type="ECO:0000313" key="13">
    <source>
        <dbReference type="Proteomes" id="UP000722485"/>
    </source>
</evidence>
<dbReference type="NCBIfam" id="TIGR01733">
    <property type="entry name" value="AA-adenyl-dom"/>
    <property type="match status" value="1"/>
</dbReference>
<dbReference type="InterPro" id="IPR020841">
    <property type="entry name" value="PKS_Beta-ketoAc_synthase_dom"/>
</dbReference>
<dbReference type="SMART" id="SM00827">
    <property type="entry name" value="PKS_AT"/>
    <property type="match status" value="1"/>
</dbReference>
<reference evidence="12" key="1">
    <citation type="submission" date="2020-03" db="EMBL/GenBank/DDBJ databases">
        <title>Draft Genome Sequence of Cylindrodendrum hubeiense.</title>
        <authorList>
            <person name="Buettner E."/>
            <person name="Kellner H."/>
        </authorList>
    </citation>
    <scope>NUCLEOTIDE SEQUENCE</scope>
    <source>
        <strain evidence="12">IHI 201604</strain>
    </source>
</reference>
<dbReference type="InterPro" id="IPR013968">
    <property type="entry name" value="PKS_KR"/>
</dbReference>
<evidence type="ECO:0000313" key="12">
    <source>
        <dbReference type="EMBL" id="KAF7552870.1"/>
    </source>
</evidence>
<dbReference type="InterPro" id="IPR057326">
    <property type="entry name" value="KR_dom"/>
</dbReference>
<dbReference type="SUPFAM" id="SSF56801">
    <property type="entry name" value="Acetyl-CoA synthetase-like"/>
    <property type="match status" value="1"/>
</dbReference>
<dbReference type="InterPro" id="IPR000873">
    <property type="entry name" value="AMP-dep_synth/lig_dom"/>
</dbReference>
<keyword evidence="4" id="KW-0436">Ligase</keyword>
<dbReference type="CDD" id="cd08956">
    <property type="entry name" value="KR_3_FAS_SDR_x"/>
    <property type="match status" value="1"/>
</dbReference>
<evidence type="ECO:0000256" key="9">
    <source>
        <dbReference type="ARBA" id="ARBA00029454"/>
    </source>
</evidence>
<sequence length="1858" mass="200212">MSGISDVDRQMLVEEFNNTDDASMLGRCVHHLIEYSADSHSDRTALICGNAEITYTKLNARANRLARVLVERGVKPRDMVGVALERSIDLVVAILAVLKTGSAYVPIDPAFPEMRISQMMDDAGPSLIVAEPTTLDAVSLWKDLCLNIDEVLNNDNSNMSSGGDSSNLLIDVGSEDLAYVMYTSGSTGKPKGVEMGHGSLSNLLLSSERDLGCKKEDRMLAVTTISFDMAFMELFLPLLCGAMVVIAQAEEVRNPRALIRLMGLHEISIMQGTPVAWQMLLESGWTGNPRLTTMLSAGDALSRRLAERLLDCGDVLWNLYGPTETTYATNWKVRRGEDMLIGVPNANGRLYVLDEDMSPVPLGSSGELYIGGASVARGYRNNEELTQSRFLDNPFHEGRFYRTGDLACFTEPGQLCVLGRIDSQVKVRGYRIEAGDVEAAIIDHEYLSGAAVVSRDERLVAYCVRDTKVLVAEEVSTMALDSILRPWLAERLPAYMVPQLFVELDALPISLNGKIDRKALPDPVAVVVPVAPAVTVTVSHPTTAKTNTEMEERVLAIWKQVLGHGSISINDNFFEVGGDSMRVVRVTVELEKQLGVAVSPAVLFEHYTAKALAAYLASSDNNGPEPIRAQQRSTNNEDIAIISMACRLPGDIATPEEYWELLKNGGDAIVDVPKDRWDADALYDADPDAVGKTYCRRGGFISTIDSFDAPFFGISPREARALDPLQHMVLETCWEGFERAGYTMDRLRGSQTGVFIGTSGIPAHNSLNASATRNLADLDGYTVTGSAGGTLSGRVSYVLGLEGPAMTLDTACSSSLVTTHLACSALRQGECDMAVSGGVSLMLNPGLHVEFSGLRGMSPDGSCRAFEAETQGTGWGEGSSVVVLKRLSDAQRDGDKIHAVLRGTAVNHDGRSASLTAPSGPAQQRLIRSALAVAGLQPGDIDYIEAHGTGTKLGDPIEGTALAEVFGRTRSNAEPLWIGSAKSNLGHTQAAAGLVGMIKVVLAMRNSTLPQTLHVATPTPAVDWKRANMAVVQEKRPWLSNENRLRRAGISAFGIGGTNAHAIVEEPPCQIVESDNITALAPLPLCVPFVLSGHTDAALRQQAEKLHRFISTSTTDQDRLGDVAYSLATSRTHFKRRLVLMAADKAELLEKLASVAQPSSFMLPVSNNANEPRLAMLFTGQGSQRPGMGKGLYETYPVFRDALDTIVAEFTGLEAPLLDIMWAEPGSDTAALLNRTDFAQPALFAVEVALWRLWQSWGVQPEYVLGHSVGELAAAHVAGILDLSDACRLVAARGRLMQALPSNGKMASLEASAAEVTAAIQQLGYQGKVDIAGYNTPSQTVVSGDVDAVEGVAANFIGQARKAKMLDVSHAFHSHHMDDMLEAFRAVAETVRFSPPQFGVVSSLTGKLAEAGQLEQPEYWVQQARSAVRFSDGMQTLSNQGINVFLELGPRPVLCGMGAACLADNTESQTWVPSLIPRKNETTVIQQKVAELHTRNVVVDWAGYFKPFSCQRVELPTYAFQRERFGPAREVVNYTNDSTQATSEPEVRGVDRFEFEINWHEADTRSSTPSGSWGIVCPAGDVAWASDVKAALSCTNIQLLQVEDLKDAEELDGLLCLWDSEGDVLNQSYDFTAKALAQLQTAAKTEFAPPLVWVTRRAVGAGPGDSAPGLGAGPLWGLQRTARNEHPELQLRLIDLGEGDAVFEALAPAMMLGTEPECALRQGQVLVPHMQRVSEPRALGSKEQLLLRQDGAVLVTGGLGDLGGRVARWLVTTHGIRDLVLTSRRGMEAPGADALVIELAGLGAKATVVAANMADFDNVKSILAAFNEDRPLRGVVHAAGVVDSGVLTSPKIWTWTSS</sequence>
<dbReference type="GO" id="GO:0016874">
    <property type="term" value="F:ligase activity"/>
    <property type="evidence" value="ECO:0007669"/>
    <property type="project" value="UniProtKB-KW"/>
</dbReference>
<dbReference type="InterPro" id="IPR016036">
    <property type="entry name" value="Malonyl_transacylase_ACP-bd"/>
</dbReference>
<dbReference type="SMART" id="SM00822">
    <property type="entry name" value="PKS_KR"/>
    <property type="match status" value="1"/>
</dbReference>
<dbReference type="InterPro" id="IPR045851">
    <property type="entry name" value="AMP-bd_C_sf"/>
</dbReference>
<dbReference type="Pfam" id="PF00550">
    <property type="entry name" value="PP-binding"/>
    <property type="match status" value="1"/>
</dbReference>
<dbReference type="GO" id="GO:0044550">
    <property type="term" value="P:secondary metabolite biosynthetic process"/>
    <property type="evidence" value="ECO:0007669"/>
    <property type="project" value="UniProtKB-ARBA"/>
</dbReference>
<dbReference type="CDD" id="cd05930">
    <property type="entry name" value="A_NRPS"/>
    <property type="match status" value="1"/>
</dbReference>
<dbReference type="GO" id="GO:0008168">
    <property type="term" value="F:methyltransferase activity"/>
    <property type="evidence" value="ECO:0007669"/>
    <property type="project" value="UniProtKB-KW"/>
</dbReference>
<dbReference type="GO" id="GO:0004312">
    <property type="term" value="F:fatty acid synthase activity"/>
    <property type="evidence" value="ECO:0007669"/>
    <property type="project" value="TreeGrafter"/>
</dbReference>
<name>A0A9P5H9N2_9HYPO</name>
<dbReference type="PROSITE" id="PS52004">
    <property type="entry name" value="KS3_2"/>
    <property type="match status" value="1"/>
</dbReference>
<dbReference type="GO" id="GO:0006633">
    <property type="term" value="P:fatty acid biosynthetic process"/>
    <property type="evidence" value="ECO:0007669"/>
    <property type="project" value="TreeGrafter"/>
</dbReference>
<dbReference type="Gene3D" id="3.40.366.10">
    <property type="entry name" value="Malonyl-Coenzyme A Acyl Carrier Protein, domain 2"/>
    <property type="match status" value="1"/>
</dbReference>
<dbReference type="Gene3D" id="2.30.38.10">
    <property type="entry name" value="Luciferase, Domain 3"/>
    <property type="match status" value="1"/>
</dbReference>
<dbReference type="Gene3D" id="3.30.300.30">
    <property type="match status" value="1"/>
</dbReference>
<keyword evidence="5" id="KW-0489">Methyltransferase</keyword>
<dbReference type="GO" id="GO:0032259">
    <property type="term" value="P:methylation"/>
    <property type="evidence" value="ECO:0007669"/>
    <property type="project" value="UniProtKB-KW"/>
</dbReference>
<evidence type="ECO:0000256" key="7">
    <source>
        <dbReference type="ARBA" id="ARBA00023002"/>
    </source>
</evidence>
<dbReference type="FunFam" id="3.40.366.10:FF:000002">
    <property type="entry name" value="Probable polyketide synthase 2"/>
    <property type="match status" value="1"/>
</dbReference>
<keyword evidence="6" id="KW-0808">Transferase</keyword>
<evidence type="ECO:0000256" key="4">
    <source>
        <dbReference type="ARBA" id="ARBA00022598"/>
    </source>
</evidence>
<dbReference type="InterPro" id="IPR020845">
    <property type="entry name" value="AMP-binding_CS"/>
</dbReference>